<dbReference type="OrthoDB" id="4200124at2759"/>
<gene>
    <name evidence="4" type="ORF">D0Z07_4444</name>
</gene>
<keyword evidence="1" id="KW-0175">Coiled coil</keyword>
<feature type="compositionally biased region" description="Acidic residues" evidence="2">
    <location>
        <begin position="371"/>
        <end position="382"/>
    </location>
</feature>
<dbReference type="PROSITE" id="PS50181">
    <property type="entry name" value="FBOX"/>
    <property type="match status" value="1"/>
</dbReference>
<evidence type="ECO:0000259" key="3">
    <source>
        <dbReference type="PROSITE" id="PS50181"/>
    </source>
</evidence>
<feature type="region of interest" description="Disordered" evidence="2">
    <location>
        <begin position="503"/>
        <end position="608"/>
    </location>
</feature>
<dbReference type="InterPro" id="IPR001810">
    <property type="entry name" value="F-box_dom"/>
</dbReference>
<dbReference type="EMBL" id="VNKQ01000008">
    <property type="protein sequence ID" value="KAG0649350.1"/>
    <property type="molecule type" value="Genomic_DNA"/>
</dbReference>
<evidence type="ECO:0000313" key="5">
    <source>
        <dbReference type="Proteomes" id="UP000785200"/>
    </source>
</evidence>
<reference evidence="4" key="1">
    <citation type="submission" date="2019-07" db="EMBL/GenBank/DDBJ databases">
        <title>Hyphodiscus hymeniophilus genome sequencing and assembly.</title>
        <authorList>
            <person name="Kramer G."/>
            <person name="Nodwell J."/>
        </authorList>
    </citation>
    <scope>NUCLEOTIDE SEQUENCE</scope>
    <source>
        <strain evidence="4">ATCC 34498</strain>
    </source>
</reference>
<dbReference type="SMART" id="SM00256">
    <property type="entry name" value="FBOX"/>
    <property type="match status" value="1"/>
</dbReference>
<dbReference type="AlphaFoldDB" id="A0A9P7AXV6"/>
<proteinExistence type="predicted"/>
<comment type="caution">
    <text evidence="4">The sequence shown here is derived from an EMBL/GenBank/DDBJ whole genome shotgun (WGS) entry which is preliminary data.</text>
</comment>
<feature type="coiled-coil region" evidence="1">
    <location>
        <begin position="651"/>
        <end position="720"/>
    </location>
</feature>
<accession>A0A9P7AXV6</accession>
<dbReference type="InterPro" id="IPR036047">
    <property type="entry name" value="F-box-like_dom_sf"/>
</dbReference>
<sequence>MPALPDISSRRKCFTPRAKVDAEDAWQRTLNIMGLEMLSSNKGQPAATAMASASGISSPISGPSLAHAKTKMTILDLPSETQKEIFKHSSPTDLIALSLVSKHFRCVAAEHLYRSFHIIFPDEEDPSTEYEYPIDGLARGLDTFVTSDYDYAQHLREIILEPLSRGVKNERAYRQYRYSVSCGKFMNTLLLLTLRKAKALETFKWDVRVELSREVFGVLHKIRSLQYLHLRMQPGESLYYAPPAINSPEVDEFSLPGGGKSLLDNTLSQSSSSFLSLGYAGGNFFSLGSKYSKKAHQKTVKSLLPAIKQVPPTISGFKNLKALEVLDMDTLDYVSEIQSCIVNSSSTLSSLRISFSDDLANKSRKPPPEVVSDDDSDQEDEFGQGILPPGPPPPVSSGAADPNGPSKAVKALEEKKKQEAFLAKIFGVEKEDKEEVLDSITPAEPTLIDELRTKFLRTLAPVTFKLFKDPKHSDILGADEAEVLAIIRKFSFLNESFQKAKEGQSQQQLGSVGSSTAKATPASSSVSMDERAEGDPNATTIIEDRGLFDEPTSKKKANKDSEVSNPEDINVEEPEGQDFTTDLDPPQTEPLTEQAENGDTEAKTESSLELNLNHSEDLKDSASNSSGLMDSIALANRIQVLESHRAIHSTTREIFSEAQQLKARIEELKADITAGKAVQQNDFLDLLAAEKAYISYDNRLDQVARDLQDLGNQMDQLTNKGQSVITDENSSMSDYIRTTRGLTLTTLAINLVPIRASVLSRAVDLRVLQSVTLLNVGHQTPFWNVMARENKLAPLSLHKIYTDNVTLPFLAFVSQLDNVTELLLVERTAKARVESTTAKTTVTMEQIRRVVLKKHAPTLKILVIRNEAGVEWDMNAKTTMLLCHRAKLLEELAVSFGVKTMHTFLQFMPGLVSLRVFHTIQFRTDDTCMWVCREFRKFTVDNVSHNPAMKLEWIALDGSVDRLVRCAPVPKQKVDNKGKGKEVAGGSDSSMKKTFTQLVLGSGGVWPDGTSMSANLTAGMGSSGLGEDSDDDDGAEWGTGTIGKMFLRVETIEGMRFCDVTGVRIFERDVLSGRL</sequence>
<feature type="region of interest" description="Disordered" evidence="2">
    <location>
        <begin position="358"/>
        <end position="407"/>
    </location>
</feature>
<dbReference type="SUPFAM" id="SSF81383">
    <property type="entry name" value="F-box domain"/>
    <property type="match status" value="1"/>
</dbReference>
<feature type="compositionally biased region" description="Low complexity" evidence="2">
    <location>
        <begin position="503"/>
        <end position="527"/>
    </location>
</feature>
<dbReference type="Proteomes" id="UP000785200">
    <property type="component" value="Unassembled WGS sequence"/>
</dbReference>
<organism evidence="4 5">
    <name type="scientific">Hyphodiscus hymeniophilus</name>
    <dbReference type="NCBI Taxonomy" id="353542"/>
    <lineage>
        <taxon>Eukaryota</taxon>
        <taxon>Fungi</taxon>
        <taxon>Dikarya</taxon>
        <taxon>Ascomycota</taxon>
        <taxon>Pezizomycotina</taxon>
        <taxon>Leotiomycetes</taxon>
        <taxon>Helotiales</taxon>
        <taxon>Hyphodiscaceae</taxon>
        <taxon>Hyphodiscus</taxon>
    </lineage>
</organism>
<keyword evidence="5" id="KW-1185">Reference proteome</keyword>
<protein>
    <recommendedName>
        <fullName evidence="3">F-box domain-containing protein</fullName>
    </recommendedName>
</protein>
<name>A0A9P7AXV6_9HELO</name>
<feature type="compositionally biased region" description="Basic and acidic residues" evidence="2">
    <location>
        <begin position="542"/>
        <end position="562"/>
    </location>
</feature>
<dbReference type="Pfam" id="PF00646">
    <property type="entry name" value="F-box"/>
    <property type="match status" value="1"/>
</dbReference>
<evidence type="ECO:0000313" key="4">
    <source>
        <dbReference type="EMBL" id="KAG0649350.1"/>
    </source>
</evidence>
<feature type="domain" description="F-box" evidence="3">
    <location>
        <begin position="71"/>
        <end position="116"/>
    </location>
</feature>
<evidence type="ECO:0000256" key="2">
    <source>
        <dbReference type="SAM" id="MobiDB-lite"/>
    </source>
</evidence>
<evidence type="ECO:0000256" key="1">
    <source>
        <dbReference type="SAM" id="Coils"/>
    </source>
</evidence>